<evidence type="ECO:0000256" key="1">
    <source>
        <dbReference type="ARBA" id="ARBA00000971"/>
    </source>
</evidence>
<sequence>MSVISQDKYVCLEYRLTLENGEFIRGSAEKPERLVFVAGCGEVLPGLERRLWGLSPEQGLVKFVVPYQEAFGAYDPDNVQVWSKKRFASDIELQVGQKVLPSFLPFPPEHPLVIKEVRQDSVVLDLNHPLSDQDLYYEVKVLEVRDAAPEELIQLKQCHSCREGTDEED</sequence>
<organism evidence="13">
    <name type="scientific">Desulfobacca acetoxidans</name>
    <dbReference type="NCBI Taxonomy" id="60893"/>
    <lineage>
        <taxon>Bacteria</taxon>
        <taxon>Pseudomonadati</taxon>
        <taxon>Thermodesulfobacteriota</taxon>
        <taxon>Desulfobaccia</taxon>
        <taxon>Desulfobaccales</taxon>
        <taxon>Desulfobaccaceae</taxon>
        <taxon>Desulfobacca</taxon>
    </lineage>
</organism>
<dbReference type="GO" id="GO:0005737">
    <property type="term" value="C:cytoplasm"/>
    <property type="evidence" value="ECO:0007669"/>
    <property type="project" value="UniProtKB-SubCell"/>
</dbReference>
<proteinExistence type="inferred from homology"/>
<keyword evidence="8 13" id="KW-0413">Isomerase</keyword>
<gene>
    <name evidence="13" type="ORF">ENV52_01410</name>
</gene>
<comment type="caution">
    <text evidence="13">The sequence shown here is derived from an EMBL/GenBank/DDBJ whole genome shotgun (WGS) entry which is preliminary data.</text>
</comment>
<dbReference type="Pfam" id="PF00254">
    <property type="entry name" value="FKBP_C"/>
    <property type="match status" value="1"/>
</dbReference>
<evidence type="ECO:0000256" key="11">
    <source>
        <dbReference type="ARBA" id="ARBA00042772"/>
    </source>
</evidence>
<evidence type="ECO:0000256" key="2">
    <source>
        <dbReference type="ARBA" id="ARBA00004496"/>
    </source>
</evidence>
<comment type="catalytic activity">
    <reaction evidence="1">
        <text>[protein]-peptidylproline (omega=180) = [protein]-peptidylproline (omega=0)</text>
        <dbReference type="Rhea" id="RHEA:16237"/>
        <dbReference type="Rhea" id="RHEA-COMP:10747"/>
        <dbReference type="Rhea" id="RHEA-COMP:10748"/>
        <dbReference type="ChEBI" id="CHEBI:83833"/>
        <dbReference type="ChEBI" id="CHEBI:83834"/>
        <dbReference type="EC" id="5.2.1.8"/>
    </reaction>
</comment>
<evidence type="ECO:0000256" key="9">
    <source>
        <dbReference type="ARBA" id="ARBA00037071"/>
    </source>
</evidence>
<dbReference type="AlphaFoldDB" id="A0A7V6DNQ7"/>
<dbReference type="SUPFAM" id="SSF54534">
    <property type="entry name" value="FKBP-like"/>
    <property type="match status" value="1"/>
</dbReference>
<evidence type="ECO:0000259" key="12">
    <source>
        <dbReference type="Pfam" id="PF00254"/>
    </source>
</evidence>
<protein>
    <recommendedName>
        <fullName evidence="10">FKBP-type peptidyl-prolyl cis-trans isomerase SlyD</fullName>
        <ecNumber evidence="4">5.2.1.8</ecNumber>
    </recommendedName>
    <alternativeName>
        <fullName evidence="11">Metallochaperone SlyD</fullName>
    </alternativeName>
</protein>
<comment type="subcellular location">
    <subcellularLocation>
        <location evidence="2">Cytoplasm</location>
    </subcellularLocation>
</comment>
<evidence type="ECO:0000256" key="4">
    <source>
        <dbReference type="ARBA" id="ARBA00013194"/>
    </source>
</evidence>
<comment type="function">
    <text evidence="9">Also involved in hydrogenase metallocenter assembly, probably by participating in the nickel insertion step. This function in hydrogenase biosynthesis requires chaperone activity and the presence of the metal-binding domain, but not PPIase activity.</text>
</comment>
<dbReference type="GO" id="GO:0003755">
    <property type="term" value="F:peptidyl-prolyl cis-trans isomerase activity"/>
    <property type="evidence" value="ECO:0007669"/>
    <property type="project" value="UniProtKB-KW"/>
</dbReference>
<evidence type="ECO:0000256" key="5">
    <source>
        <dbReference type="ARBA" id="ARBA00022490"/>
    </source>
</evidence>
<dbReference type="EC" id="5.2.1.8" evidence="4"/>
<keyword evidence="6" id="KW-0697">Rotamase</keyword>
<dbReference type="PANTHER" id="PTHR47861">
    <property type="entry name" value="FKBP-TYPE PEPTIDYL-PROLYL CIS-TRANS ISOMERASE SLYD"/>
    <property type="match status" value="1"/>
</dbReference>
<name>A0A7V6DNQ7_9BACT</name>
<dbReference type="InterPro" id="IPR046357">
    <property type="entry name" value="PPIase_dom_sf"/>
</dbReference>
<feature type="domain" description="PPIase FKBP-type" evidence="12">
    <location>
        <begin position="6"/>
        <end position="86"/>
    </location>
</feature>
<keyword evidence="5" id="KW-0963">Cytoplasm</keyword>
<evidence type="ECO:0000256" key="3">
    <source>
        <dbReference type="ARBA" id="ARBA00006577"/>
    </source>
</evidence>
<evidence type="ECO:0000256" key="8">
    <source>
        <dbReference type="ARBA" id="ARBA00023235"/>
    </source>
</evidence>
<accession>A0A7V6DNQ7</accession>
<dbReference type="InterPro" id="IPR001179">
    <property type="entry name" value="PPIase_FKBP_dom"/>
</dbReference>
<evidence type="ECO:0000256" key="7">
    <source>
        <dbReference type="ARBA" id="ARBA00023186"/>
    </source>
</evidence>
<dbReference type="GO" id="GO:0042026">
    <property type="term" value="P:protein refolding"/>
    <property type="evidence" value="ECO:0007669"/>
    <property type="project" value="UniProtKB-ARBA"/>
</dbReference>
<dbReference type="Gene3D" id="3.10.50.40">
    <property type="match status" value="1"/>
</dbReference>
<dbReference type="PANTHER" id="PTHR47861:SF3">
    <property type="entry name" value="FKBP-TYPE PEPTIDYL-PROLYL CIS-TRANS ISOMERASE SLYD"/>
    <property type="match status" value="1"/>
</dbReference>
<dbReference type="EMBL" id="DTGR01000025">
    <property type="protein sequence ID" value="HHS28344.1"/>
    <property type="molecule type" value="Genomic_DNA"/>
</dbReference>
<reference evidence="13" key="1">
    <citation type="journal article" date="2020" name="mSystems">
        <title>Genome- and Community-Level Interaction Insights into Carbon Utilization and Element Cycling Functions of Hydrothermarchaeota in Hydrothermal Sediment.</title>
        <authorList>
            <person name="Zhou Z."/>
            <person name="Liu Y."/>
            <person name="Xu W."/>
            <person name="Pan J."/>
            <person name="Luo Z.H."/>
            <person name="Li M."/>
        </authorList>
    </citation>
    <scope>NUCLEOTIDE SEQUENCE [LARGE SCALE GENOMIC DNA]</scope>
    <source>
        <strain evidence="13">SpSt-767</strain>
    </source>
</reference>
<evidence type="ECO:0000313" key="13">
    <source>
        <dbReference type="EMBL" id="HHS28344.1"/>
    </source>
</evidence>
<evidence type="ECO:0000256" key="10">
    <source>
        <dbReference type="ARBA" id="ARBA00040015"/>
    </source>
</evidence>
<keyword evidence="7" id="KW-0143">Chaperone</keyword>
<comment type="similarity">
    <text evidence="3">Belongs to the FKBP-type PPIase family.</text>
</comment>
<evidence type="ECO:0000256" key="6">
    <source>
        <dbReference type="ARBA" id="ARBA00023110"/>
    </source>
</evidence>